<dbReference type="CDD" id="cd00009">
    <property type="entry name" value="AAA"/>
    <property type="match status" value="1"/>
</dbReference>
<sequence length="381" mass="42944">MENFVVSARKYRPSNFKSVVGQGHITTTLKNAIKNNHLAQAFLFCGPRGVGKTTCARILAKTINCQNLTPEFEACNQCDSCKAFNNNASFNVHELDAASNNSVDDIRNLVDQVRYAPQQGQYKVYIIDEVHMLSNQAFNAFLKTLEEPPKYAIFILATTEKHKIIPTILSRCQIFDFNRIQINDITDHLKYISREENIEAEDEALRLIATKADGALRDALSIFDLIVTYSAGNKVTYQETINNLHILDYDYYFKVVDALLAGNISNVLLTFDEILKKGFDGHNFIIGLTEHLRDLMVCKDPATVELIQVSEATKERYLDQSKNSSISFLLSALNICNQCDIHYKASKNQRLHVELALMKLAKLPQALSLAALAQEESKKKV</sequence>
<evidence type="ECO:0000256" key="3">
    <source>
        <dbReference type="ARBA" id="ARBA00022695"/>
    </source>
</evidence>
<dbReference type="SUPFAM" id="SSF48019">
    <property type="entry name" value="post-AAA+ oligomerization domain-like"/>
    <property type="match status" value="1"/>
</dbReference>
<evidence type="ECO:0000313" key="13">
    <source>
        <dbReference type="EMBL" id="PSL03891.1"/>
    </source>
</evidence>
<proteinExistence type="inferred from homology"/>
<comment type="caution">
    <text evidence="13">The sequence shown here is derived from an EMBL/GenBank/DDBJ whole genome shotgun (WGS) entry which is preliminary data.</text>
</comment>
<dbReference type="GO" id="GO:0003677">
    <property type="term" value="F:DNA binding"/>
    <property type="evidence" value="ECO:0007669"/>
    <property type="project" value="InterPro"/>
</dbReference>
<evidence type="ECO:0000256" key="10">
    <source>
        <dbReference type="ARBA" id="ARBA00049244"/>
    </source>
</evidence>
<evidence type="ECO:0000256" key="7">
    <source>
        <dbReference type="ARBA" id="ARBA00022833"/>
    </source>
</evidence>
<dbReference type="EC" id="2.7.7.7" evidence="11"/>
<dbReference type="AlphaFoldDB" id="A0A2P8E334"/>
<evidence type="ECO:0000259" key="12">
    <source>
        <dbReference type="SMART" id="SM00382"/>
    </source>
</evidence>
<keyword evidence="4 11" id="KW-0235">DNA replication</keyword>
<dbReference type="SUPFAM" id="SSF52540">
    <property type="entry name" value="P-loop containing nucleoside triphosphate hydrolases"/>
    <property type="match status" value="1"/>
</dbReference>
<dbReference type="RefSeq" id="WP_106567567.1">
    <property type="nucleotide sequence ID" value="NZ_PYGF01000006.1"/>
</dbReference>
<dbReference type="GO" id="GO:0005524">
    <property type="term" value="F:ATP binding"/>
    <property type="evidence" value="ECO:0007669"/>
    <property type="project" value="UniProtKB-KW"/>
</dbReference>
<keyword evidence="2 11" id="KW-0808">Transferase</keyword>
<gene>
    <name evidence="11" type="primary">dnaX</name>
    <name evidence="13" type="ORF">CLV48_106132</name>
</gene>
<dbReference type="CDD" id="cd18137">
    <property type="entry name" value="HLD_clamp_pol_III_gamma_tau"/>
    <property type="match status" value="1"/>
</dbReference>
<keyword evidence="7" id="KW-0862">Zinc</keyword>
<dbReference type="Pfam" id="PF12169">
    <property type="entry name" value="DNA_pol3_gamma3"/>
    <property type="match status" value="1"/>
</dbReference>
<comment type="similarity">
    <text evidence="1 11">Belongs to the DnaX/STICHEL family.</text>
</comment>
<dbReference type="NCBIfam" id="TIGR02397">
    <property type="entry name" value="dnaX_nterm"/>
    <property type="match status" value="1"/>
</dbReference>
<evidence type="ECO:0000256" key="6">
    <source>
        <dbReference type="ARBA" id="ARBA00022741"/>
    </source>
</evidence>
<dbReference type="PANTHER" id="PTHR11669:SF0">
    <property type="entry name" value="PROTEIN STICHEL-LIKE 2"/>
    <property type="match status" value="1"/>
</dbReference>
<evidence type="ECO:0000256" key="5">
    <source>
        <dbReference type="ARBA" id="ARBA00022723"/>
    </source>
</evidence>
<dbReference type="FunFam" id="1.10.8.60:FF:000013">
    <property type="entry name" value="DNA polymerase III subunit gamma/tau"/>
    <property type="match status" value="1"/>
</dbReference>
<reference evidence="13 14" key="1">
    <citation type="submission" date="2018-03" db="EMBL/GenBank/DDBJ databases">
        <title>Genomic Encyclopedia of Archaeal and Bacterial Type Strains, Phase II (KMG-II): from individual species to whole genera.</title>
        <authorList>
            <person name="Goeker M."/>
        </authorList>
    </citation>
    <scope>NUCLEOTIDE SEQUENCE [LARGE SCALE GENOMIC DNA]</scope>
    <source>
        <strain evidence="13 14">DSM 28057</strain>
    </source>
</reference>
<evidence type="ECO:0000256" key="8">
    <source>
        <dbReference type="ARBA" id="ARBA00022840"/>
    </source>
</evidence>
<keyword evidence="14" id="KW-1185">Reference proteome</keyword>
<keyword evidence="5" id="KW-0479">Metal-binding</keyword>
<evidence type="ECO:0000313" key="14">
    <source>
        <dbReference type="Proteomes" id="UP000240708"/>
    </source>
</evidence>
<comment type="subunit">
    <text evidence="11">DNA polymerase III contains a core (composed of alpha, epsilon and theta chains) that associates with a tau subunit. This core dimerizes to form the POLIII' complex. PolIII' associates with the gamma complex (composed of gamma, delta, delta', psi and chi chains) and with the beta chain to form the complete DNA polymerase III complex.</text>
</comment>
<dbReference type="Proteomes" id="UP000240708">
    <property type="component" value="Unassembled WGS sequence"/>
</dbReference>
<dbReference type="PANTHER" id="PTHR11669">
    <property type="entry name" value="REPLICATION FACTOR C / DNA POLYMERASE III GAMMA-TAU SUBUNIT"/>
    <property type="match status" value="1"/>
</dbReference>
<dbReference type="GO" id="GO:0003887">
    <property type="term" value="F:DNA-directed DNA polymerase activity"/>
    <property type="evidence" value="ECO:0007669"/>
    <property type="project" value="UniProtKB-KW"/>
</dbReference>
<dbReference type="OrthoDB" id="9810148at2"/>
<dbReference type="GO" id="GO:0009360">
    <property type="term" value="C:DNA polymerase III complex"/>
    <property type="evidence" value="ECO:0007669"/>
    <property type="project" value="InterPro"/>
</dbReference>
<dbReference type="NCBIfam" id="NF011531">
    <property type="entry name" value="PRK14971.1"/>
    <property type="match status" value="1"/>
</dbReference>
<comment type="catalytic activity">
    <reaction evidence="10 11">
        <text>DNA(n) + a 2'-deoxyribonucleoside 5'-triphosphate = DNA(n+1) + diphosphate</text>
        <dbReference type="Rhea" id="RHEA:22508"/>
        <dbReference type="Rhea" id="RHEA-COMP:17339"/>
        <dbReference type="Rhea" id="RHEA-COMP:17340"/>
        <dbReference type="ChEBI" id="CHEBI:33019"/>
        <dbReference type="ChEBI" id="CHEBI:61560"/>
        <dbReference type="ChEBI" id="CHEBI:173112"/>
        <dbReference type="EC" id="2.7.7.7"/>
    </reaction>
</comment>
<dbReference type="InterPro" id="IPR022754">
    <property type="entry name" value="DNA_pol_III_gamma-3"/>
</dbReference>
<dbReference type="Gene3D" id="1.10.8.60">
    <property type="match status" value="1"/>
</dbReference>
<name>A0A2P8E334_9BACT</name>
<dbReference type="GO" id="GO:0006261">
    <property type="term" value="P:DNA-templated DNA replication"/>
    <property type="evidence" value="ECO:0007669"/>
    <property type="project" value="TreeGrafter"/>
</dbReference>
<dbReference type="InterPro" id="IPR045085">
    <property type="entry name" value="HLD_clamp_pol_III_gamma_tau"/>
</dbReference>
<dbReference type="InterPro" id="IPR050238">
    <property type="entry name" value="DNA_Rep/Repair_Clamp_Loader"/>
</dbReference>
<dbReference type="Pfam" id="PF22608">
    <property type="entry name" value="DNAX_ATPase_lid"/>
    <property type="match status" value="1"/>
</dbReference>
<keyword evidence="9 11" id="KW-0239">DNA-directed DNA polymerase</keyword>
<dbReference type="Gene3D" id="1.20.272.10">
    <property type="match status" value="1"/>
</dbReference>
<evidence type="ECO:0000256" key="9">
    <source>
        <dbReference type="ARBA" id="ARBA00022932"/>
    </source>
</evidence>
<dbReference type="InterPro" id="IPR008921">
    <property type="entry name" value="DNA_pol3_clamp-load_cplx_C"/>
</dbReference>
<dbReference type="InterPro" id="IPR003593">
    <property type="entry name" value="AAA+_ATPase"/>
</dbReference>
<evidence type="ECO:0000256" key="1">
    <source>
        <dbReference type="ARBA" id="ARBA00006360"/>
    </source>
</evidence>
<evidence type="ECO:0000256" key="4">
    <source>
        <dbReference type="ARBA" id="ARBA00022705"/>
    </source>
</evidence>
<dbReference type="Gene3D" id="3.40.50.300">
    <property type="entry name" value="P-loop containing nucleotide triphosphate hydrolases"/>
    <property type="match status" value="1"/>
</dbReference>
<keyword evidence="6 11" id="KW-0547">Nucleotide-binding</keyword>
<dbReference type="InterPro" id="IPR001270">
    <property type="entry name" value="ClpA/B"/>
</dbReference>
<evidence type="ECO:0000256" key="11">
    <source>
        <dbReference type="RuleBase" id="RU364063"/>
    </source>
</evidence>
<accession>A0A2P8E334</accession>
<dbReference type="EMBL" id="PYGF01000006">
    <property type="protein sequence ID" value="PSL03891.1"/>
    <property type="molecule type" value="Genomic_DNA"/>
</dbReference>
<organism evidence="13 14">
    <name type="scientific">Cecembia rubra</name>
    <dbReference type="NCBI Taxonomy" id="1485585"/>
    <lineage>
        <taxon>Bacteria</taxon>
        <taxon>Pseudomonadati</taxon>
        <taxon>Bacteroidota</taxon>
        <taxon>Cytophagia</taxon>
        <taxon>Cytophagales</taxon>
        <taxon>Cyclobacteriaceae</taxon>
        <taxon>Cecembia</taxon>
    </lineage>
</organism>
<dbReference type="GO" id="GO:0046872">
    <property type="term" value="F:metal ion binding"/>
    <property type="evidence" value="ECO:0007669"/>
    <property type="project" value="UniProtKB-KW"/>
</dbReference>
<dbReference type="FunFam" id="3.40.50.300:FF:000014">
    <property type="entry name" value="DNA polymerase III subunit gamma/tau"/>
    <property type="match status" value="1"/>
</dbReference>
<dbReference type="NCBIfam" id="NF004046">
    <property type="entry name" value="PRK05563.1"/>
    <property type="match status" value="1"/>
</dbReference>
<comment type="function">
    <text evidence="11">DNA polymerase III is a complex, multichain enzyme responsible for most of the replicative synthesis in bacteria. This DNA polymerase also exhibits 3' to 5' exonuclease activity.</text>
</comment>
<protein>
    <recommendedName>
        <fullName evidence="11">DNA polymerase III subunit gamma/tau</fullName>
        <ecNumber evidence="11">2.7.7.7</ecNumber>
    </recommendedName>
</protein>
<keyword evidence="3 11" id="KW-0548">Nucleotidyltransferase</keyword>
<keyword evidence="8 11" id="KW-0067">ATP-binding</keyword>
<dbReference type="Pfam" id="PF13177">
    <property type="entry name" value="DNA_pol3_delta2"/>
    <property type="match status" value="1"/>
</dbReference>
<dbReference type="PRINTS" id="PR00300">
    <property type="entry name" value="CLPPROTEASEA"/>
</dbReference>
<dbReference type="InterPro" id="IPR027417">
    <property type="entry name" value="P-loop_NTPase"/>
</dbReference>
<dbReference type="InterPro" id="IPR012763">
    <property type="entry name" value="DNA_pol_III_sug/sutau_N"/>
</dbReference>
<feature type="domain" description="AAA+ ATPase" evidence="12">
    <location>
        <begin position="38"/>
        <end position="186"/>
    </location>
</feature>
<evidence type="ECO:0000256" key="2">
    <source>
        <dbReference type="ARBA" id="ARBA00022679"/>
    </source>
</evidence>
<dbReference type="SMART" id="SM00382">
    <property type="entry name" value="AAA"/>
    <property type="match status" value="1"/>
</dbReference>